<protein>
    <submittedName>
        <fullName evidence="2">Uncharacterized protein</fullName>
    </submittedName>
</protein>
<feature type="compositionally biased region" description="Basic and acidic residues" evidence="1">
    <location>
        <begin position="72"/>
        <end position="81"/>
    </location>
</feature>
<evidence type="ECO:0000313" key="3">
    <source>
        <dbReference type="Proteomes" id="UP001152888"/>
    </source>
</evidence>
<gene>
    <name evidence="2" type="ORF">ACAOBT_LOCUS33801</name>
</gene>
<comment type="caution">
    <text evidence="2">The sequence shown here is derived from an EMBL/GenBank/DDBJ whole genome shotgun (WGS) entry which is preliminary data.</text>
</comment>
<accession>A0A9P0Q7S3</accession>
<keyword evidence="3" id="KW-1185">Reference proteome</keyword>
<reference evidence="2" key="1">
    <citation type="submission" date="2022-03" db="EMBL/GenBank/DDBJ databases">
        <authorList>
            <person name="Sayadi A."/>
        </authorList>
    </citation>
    <scope>NUCLEOTIDE SEQUENCE</scope>
</reference>
<evidence type="ECO:0000313" key="2">
    <source>
        <dbReference type="EMBL" id="CAH2013983.1"/>
    </source>
</evidence>
<feature type="region of interest" description="Disordered" evidence="1">
    <location>
        <begin position="52"/>
        <end position="93"/>
    </location>
</feature>
<dbReference type="AlphaFoldDB" id="A0A9P0Q7S3"/>
<evidence type="ECO:0000256" key="1">
    <source>
        <dbReference type="SAM" id="MobiDB-lite"/>
    </source>
</evidence>
<organism evidence="2 3">
    <name type="scientific">Acanthoscelides obtectus</name>
    <name type="common">Bean weevil</name>
    <name type="synonym">Bruchus obtectus</name>
    <dbReference type="NCBI Taxonomy" id="200917"/>
    <lineage>
        <taxon>Eukaryota</taxon>
        <taxon>Metazoa</taxon>
        <taxon>Ecdysozoa</taxon>
        <taxon>Arthropoda</taxon>
        <taxon>Hexapoda</taxon>
        <taxon>Insecta</taxon>
        <taxon>Pterygota</taxon>
        <taxon>Neoptera</taxon>
        <taxon>Endopterygota</taxon>
        <taxon>Coleoptera</taxon>
        <taxon>Polyphaga</taxon>
        <taxon>Cucujiformia</taxon>
        <taxon>Chrysomeloidea</taxon>
        <taxon>Chrysomelidae</taxon>
        <taxon>Bruchinae</taxon>
        <taxon>Bruchini</taxon>
        <taxon>Acanthoscelides</taxon>
    </lineage>
</organism>
<name>A0A9P0Q7S3_ACAOB</name>
<sequence>MKDLHEEVVMLRESNLELINLLLTNKGAMHNMTHPNNQVDHNKTSVNCNAEETKYPVGNKNKNDSSQKTSNYKRDKPEQKQLETNSKHVPRSRTQYKTKEFIDTGTKKIVNKQIADKISIAIVGMQLFQLHNSIVGFDSIVDDEDVIWLLHEWSSVLPDWLKKLFSVHQEQHIIRYETIVVNHQDLILKFIVNIEKCEDPLLDEDPHHPALNMFILFKNKTSYVYSQPEYIYDYSKGEFYKLYNLLEDVDWSDLQKSEDVNICTDLFYGKLYGCLDQAIPKKAVNRATYNGGNYPIYFSVALKKNIKLKTRLHRQIKNGKASLEVKQKITVA</sequence>
<proteinExistence type="predicted"/>
<dbReference type="EMBL" id="CAKOFQ010008402">
    <property type="protein sequence ID" value="CAH2013983.1"/>
    <property type="molecule type" value="Genomic_DNA"/>
</dbReference>
<dbReference type="Proteomes" id="UP001152888">
    <property type="component" value="Unassembled WGS sequence"/>
</dbReference>
<dbReference type="OrthoDB" id="7701049at2759"/>